<keyword evidence="6" id="KW-0804">Transcription</keyword>
<dbReference type="EMBL" id="KV407457">
    <property type="protein sequence ID" value="KZF23903.1"/>
    <property type="molecule type" value="Genomic_DNA"/>
</dbReference>
<dbReference type="RefSeq" id="XP_018189458.1">
    <property type="nucleotide sequence ID" value="XM_018329056.1"/>
</dbReference>
<protein>
    <recommendedName>
        <fullName evidence="9">Zn(2)-C6 fungal-type domain-containing protein</fullName>
    </recommendedName>
</protein>
<dbReference type="PANTHER" id="PTHR31668">
    <property type="entry name" value="GLUCOSE TRANSPORT TRANSCRIPTION REGULATOR RGT1-RELATED-RELATED"/>
    <property type="match status" value="1"/>
</dbReference>
<dbReference type="OrthoDB" id="2740448at2759"/>
<dbReference type="Pfam" id="PF00172">
    <property type="entry name" value="Zn_clus"/>
    <property type="match status" value="1"/>
</dbReference>
<dbReference type="GO" id="GO:0008270">
    <property type="term" value="F:zinc ion binding"/>
    <property type="evidence" value="ECO:0007669"/>
    <property type="project" value="InterPro"/>
</dbReference>
<dbReference type="SMART" id="SM00066">
    <property type="entry name" value="GAL4"/>
    <property type="match status" value="1"/>
</dbReference>
<dbReference type="InterPro" id="IPR001138">
    <property type="entry name" value="Zn2Cys6_DnaBD"/>
</dbReference>
<proteinExistence type="predicted"/>
<gene>
    <name evidence="10" type="ORF">L228DRAFT_126548</name>
</gene>
<dbReference type="SUPFAM" id="SSF57701">
    <property type="entry name" value="Zn2/Cys6 DNA-binding domain"/>
    <property type="match status" value="1"/>
</dbReference>
<evidence type="ECO:0000256" key="2">
    <source>
        <dbReference type="ARBA" id="ARBA00022723"/>
    </source>
</evidence>
<evidence type="ECO:0000256" key="4">
    <source>
        <dbReference type="ARBA" id="ARBA00023015"/>
    </source>
</evidence>
<dbReference type="FunCoup" id="A0A165HT87">
    <property type="interactions" value="521"/>
</dbReference>
<feature type="region of interest" description="Disordered" evidence="8">
    <location>
        <begin position="41"/>
        <end position="78"/>
    </location>
</feature>
<dbReference type="InParanoid" id="A0A165HT87"/>
<reference evidence="10 11" key="1">
    <citation type="journal article" date="2016" name="Fungal Biol.">
        <title>The genome of Xylona heveae provides a window into fungal endophytism.</title>
        <authorList>
            <person name="Gazis R."/>
            <person name="Kuo A."/>
            <person name="Riley R."/>
            <person name="LaButti K."/>
            <person name="Lipzen A."/>
            <person name="Lin J."/>
            <person name="Amirebrahimi M."/>
            <person name="Hesse C.N."/>
            <person name="Spatafora J.W."/>
            <person name="Henrissat B."/>
            <person name="Hainaut M."/>
            <person name="Grigoriev I.V."/>
            <person name="Hibbett D.S."/>
        </authorList>
    </citation>
    <scope>NUCLEOTIDE SEQUENCE [LARGE SCALE GENOMIC DNA]</scope>
    <source>
        <strain evidence="10 11">TC161</strain>
    </source>
</reference>
<keyword evidence="4" id="KW-0805">Transcription regulation</keyword>
<dbReference type="GO" id="GO:0003677">
    <property type="term" value="F:DNA binding"/>
    <property type="evidence" value="ECO:0007669"/>
    <property type="project" value="UniProtKB-KW"/>
</dbReference>
<feature type="domain" description="Zn(2)-C6 fungal-type" evidence="9">
    <location>
        <begin position="8"/>
        <end position="37"/>
    </location>
</feature>
<dbReference type="GO" id="GO:0000981">
    <property type="term" value="F:DNA-binding transcription factor activity, RNA polymerase II-specific"/>
    <property type="evidence" value="ECO:0007669"/>
    <property type="project" value="InterPro"/>
</dbReference>
<dbReference type="CDD" id="cd12148">
    <property type="entry name" value="fungal_TF_MHR"/>
    <property type="match status" value="1"/>
</dbReference>
<dbReference type="PANTHER" id="PTHR31668:SF18">
    <property type="entry name" value="MALTOSE FERMENTATION REGULATORY PROTEIN MAL13-RELATED"/>
    <property type="match status" value="1"/>
</dbReference>
<dbReference type="InterPro" id="IPR036864">
    <property type="entry name" value="Zn2-C6_fun-type_DNA-bd_sf"/>
</dbReference>
<evidence type="ECO:0000259" key="9">
    <source>
        <dbReference type="PROSITE" id="PS50048"/>
    </source>
</evidence>
<organism evidence="10 11">
    <name type="scientific">Xylona heveae (strain CBS 132557 / TC161)</name>
    <dbReference type="NCBI Taxonomy" id="1328760"/>
    <lineage>
        <taxon>Eukaryota</taxon>
        <taxon>Fungi</taxon>
        <taxon>Dikarya</taxon>
        <taxon>Ascomycota</taxon>
        <taxon>Pezizomycotina</taxon>
        <taxon>Xylonomycetes</taxon>
        <taxon>Xylonales</taxon>
        <taxon>Xylonaceae</taxon>
        <taxon>Xylona</taxon>
    </lineage>
</organism>
<keyword evidence="7" id="KW-0539">Nucleus</keyword>
<dbReference type="AlphaFoldDB" id="A0A165HT87"/>
<evidence type="ECO:0000256" key="8">
    <source>
        <dbReference type="SAM" id="MobiDB-lite"/>
    </source>
</evidence>
<evidence type="ECO:0000313" key="10">
    <source>
        <dbReference type="EMBL" id="KZF23903.1"/>
    </source>
</evidence>
<evidence type="ECO:0000256" key="5">
    <source>
        <dbReference type="ARBA" id="ARBA00023125"/>
    </source>
</evidence>
<keyword evidence="2" id="KW-0479">Metal-binding</keyword>
<dbReference type="GeneID" id="28894193"/>
<feature type="compositionally biased region" description="Basic residues" evidence="8">
    <location>
        <begin position="52"/>
        <end position="66"/>
    </location>
</feature>
<keyword evidence="11" id="KW-1185">Reference proteome</keyword>
<dbReference type="Proteomes" id="UP000076632">
    <property type="component" value="Unassembled WGS sequence"/>
</dbReference>
<comment type="subcellular location">
    <subcellularLocation>
        <location evidence="1">Nucleus</location>
    </subcellularLocation>
</comment>
<evidence type="ECO:0000256" key="6">
    <source>
        <dbReference type="ARBA" id="ARBA00023163"/>
    </source>
</evidence>
<dbReference type="STRING" id="1328760.A0A165HT87"/>
<dbReference type="PROSITE" id="PS50048">
    <property type="entry name" value="ZN2_CY6_FUNGAL_2"/>
    <property type="match status" value="1"/>
</dbReference>
<dbReference type="CDD" id="cd00067">
    <property type="entry name" value="GAL4"/>
    <property type="match status" value="1"/>
</dbReference>
<keyword evidence="5" id="KW-0238">DNA-binding</keyword>
<dbReference type="Gene3D" id="4.10.240.10">
    <property type="entry name" value="Zn(2)-C6 fungal-type DNA-binding domain"/>
    <property type="match status" value="1"/>
</dbReference>
<keyword evidence="3" id="KW-0862">Zinc</keyword>
<evidence type="ECO:0000256" key="1">
    <source>
        <dbReference type="ARBA" id="ARBA00004123"/>
    </source>
</evidence>
<evidence type="ECO:0000313" key="11">
    <source>
        <dbReference type="Proteomes" id="UP000076632"/>
    </source>
</evidence>
<evidence type="ECO:0000256" key="7">
    <source>
        <dbReference type="ARBA" id="ARBA00023242"/>
    </source>
</evidence>
<accession>A0A165HT87</accession>
<dbReference type="PROSITE" id="PS00463">
    <property type="entry name" value="ZN2_CY6_FUNGAL_1"/>
    <property type="match status" value="1"/>
</dbReference>
<evidence type="ECO:0000256" key="3">
    <source>
        <dbReference type="ARBA" id="ARBA00022833"/>
    </source>
</evidence>
<sequence length="505" mass="56910">MHRNHGRACDACASRKIRCNREVPCQRCKELSIPCRVARPAAKPGPKGPWALKRRPSPQNLRRKDHVSKPTYNQRSSTTFPDARIPQSILLSLLAAYNEKLYPLWPVIDTDEIARRLNDFNDWETYALAVALCAVTIVQLNIKPPHDGHERYDGLSLAVESERTRAKYMDQEQPSIPVLLTSFFLHIFSANHGQVCKATLLLREAITFAQFLGLEEYEQPSKEAAISDTQLQRRILWLLFITERGHTTRFGLSRLLQKSPPPPQLGPGPKAARLVSFVSLCRLFHTFGHAMDTLPYTKTSDFFVQYDTALQAIPQIQSADGIVKADFLVTQQWMRIVLWKSVMFNFPLNSALKSNDAMHLAFPECVARNVVSYLNNFPREILEAHGLGMEMKLTEVAISLADVLICGPTSVLHAHLMRIGPGEVLSNLGQFLKSFRGGGNPRLELLQEKMFTYAESRSLSLSPPLSQFMPNLDNIEGIWFDTGQEENDSASVSAPLDDFPLLLQF</sequence>
<dbReference type="InterPro" id="IPR050797">
    <property type="entry name" value="Carb_Metab_Trans_Reg"/>
</dbReference>
<name>A0A165HT87_XYLHT</name>
<dbReference type="GO" id="GO:0005634">
    <property type="term" value="C:nucleus"/>
    <property type="evidence" value="ECO:0007669"/>
    <property type="project" value="UniProtKB-SubCell"/>
</dbReference>